<sequence>MPLAHTIILHYRKGKPRTICRALKDLPSPAPWNHNRTNDTFRVLMARIEGYIAGLRGVRLPDDGHLYLQPTHNTDQRSYMELTEDNFEDAMAQAWRQEARRLTNADVQLHMYVYLEGVETNTAPAGAPIRRATAQRILAANPIVDEAMAQNDIPNIGRFTRAHLTRHLASLPAMPTPQEIRIPQTNTFRQTQYLDEQR</sequence>
<protein>
    <submittedName>
        <fullName evidence="1">Uncharacterized protein</fullName>
    </submittedName>
</protein>
<dbReference type="Proteomes" id="UP000749646">
    <property type="component" value="Unassembled WGS sequence"/>
</dbReference>
<gene>
    <name evidence="1" type="ORF">BGZ65_007170</name>
</gene>
<name>A0A9P6JHG9_9FUNG</name>
<keyword evidence="2" id="KW-1185">Reference proteome</keyword>
<comment type="caution">
    <text evidence="1">The sequence shown here is derived from an EMBL/GenBank/DDBJ whole genome shotgun (WGS) entry which is preliminary data.</text>
</comment>
<evidence type="ECO:0000313" key="1">
    <source>
        <dbReference type="EMBL" id="KAF9977988.1"/>
    </source>
</evidence>
<reference evidence="1" key="1">
    <citation type="journal article" date="2020" name="Fungal Divers.">
        <title>Resolving the Mortierellaceae phylogeny through synthesis of multi-gene phylogenetics and phylogenomics.</title>
        <authorList>
            <person name="Vandepol N."/>
            <person name="Liber J."/>
            <person name="Desiro A."/>
            <person name="Na H."/>
            <person name="Kennedy M."/>
            <person name="Barry K."/>
            <person name="Grigoriev I.V."/>
            <person name="Miller A.N."/>
            <person name="O'Donnell K."/>
            <person name="Stajich J.E."/>
            <person name="Bonito G."/>
        </authorList>
    </citation>
    <scope>NUCLEOTIDE SEQUENCE</scope>
    <source>
        <strain evidence="1">MES-2147</strain>
    </source>
</reference>
<accession>A0A9P6JHG9</accession>
<dbReference type="AlphaFoldDB" id="A0A9P6JHG9"/>
<feature type="non-terminal residue" evidence="1">
    <location>
        <position position="198"/>
    </location>
</feature>
<dbReference type="OrthoDB" id="163120at2759"/>
<dbReference type="EMBL" id="JAAAHW010004151">
    <property type="protein sequence ID" value="KAF9977988.1"/>
    <property type="molecule type" value="Genomic_DNA"/>
</dbReference>
<organism evidence="1 2">
    <name type="scientific">Modicella reniformis</name>
    <dbReference type="NCBI Taxonomy" id="1440133"/>
    <lineage>
        <taxon>Eukaryota</taxon>
        <taxon>Fungi</taxon>
        <taxon>Fungi incertae sedis</taxon>
        <taxon>Mucoromycota</taxon>
        <taxon>Mortierellomycotina</taxon>
        <taxon>Mortierellomycetes</taxon>
        <taxon>Mortierellales</taxon>
        <taxon>Mortierellaceae</taxon>
        <taxon>Modicella</taxon>
    </lineage>
</organism>
<evidence type="ECO:0000313" key="2">
    <source>
        <dbReference type="Proteomes" id="UP000749646"/>
    </source>
</evidence>
<proteinExistence type="predicted"/>